<evidence type="ECO:0000313" key="5">
    <source>
        <dbReference type="Proteomes" id="UP000733744"/>
    </source>
</evidence>
<dbReference type="InterPro" id="IPR036291">
    <property type="entry name" value="NAD(P)-bd_dom_sf"/>
</dbReference>
<evidence type="ECO:0000256" key="3">
    <source>
        <dbReference type="RuleBase" id="RU000363"/>
    </source>
</evidence>
<comment type="similarity">
    <text evidence="1 3">Belongs to the short-chain dehydrogenases/reductases (SDR) family.</text>
</comment>
<organism evidence="4 5">
    <name type="scientific">Candidatus Methylobacter oryzae</name>
    <dbReference type="NCBI Taxonomy" id="2497749"/>
    <lineage>
        <taxon>Bacteria</taxon>
        <taxon>Pseudomonadati</taxon>
        <taxon>Pseudomonadota</taxon>
        <taxon>Gammaproteobacteria</taxon>
        <taxon>Methylococcales</taxon>
        <taxon>Methylococcaceae</taxon>
        <taxon>Methylobacter</taxon>
    </lineage>
</organism>
<keyword evidence="5" id="KW-1185">Reference proteome</keyword>
<dbReference type="Proteomes" id="UP000733744">
    <property type="component" value="Unassembled WGS sequence"/>
</dbReference>
<sequence>MNSSKTILITGCSSGIGYNAAVELKKRGHSVIATARKQEDVLRLQQEGFTAIQLDLADSNSIQLAVKSTIKLTDGKIDALFNNAAFGQPGAVEDLTRDVLRFQFETNLFGTHELTNLIIPLMRQQGYGRIIYNSSILGFVAMTYRGAYNASKFALEGLADTLRLELYGTNIHISLIEPGPILSDFRKNAFALYKKNINPSRSFHKETYKAIEARLQKEGPAAPFTLPAQAVTEKVIHALEAKQPKKRYYVTFPTYLFAFLKSVLPISWLDALIRKV</sequence>
<keyword evidence="2" id="KW-0560">Oxidoreductase</keyword>
<dbReference type="InterPro" id="IPR020904">
    <property type="entry name" value="Sc_DH/Rdtase_CS"/>
</dbReference>
<dbReference type="PRINTS" id="PR00081">
    <property type="entry name" value="GDHRDH"/>
</dbReference>
<protein>
    <submittedName>
        <fullName evidence="4">SDR family oxidoreductase</fullName>
    </submittedName>
</protein>
<evidence type="ECO:0000256" key="2">
    <source>
        <dbReference type="ARBA" id="ARBA00023002"/>
    </source>
</evidence>
<evidence type="ECO:0000313" key="4">
    <source>
        <dbReference type="EMBL" id="TRW90297.1"/>
    </source>
</evidence>
<dbReference type="PRINTS" id="PR00080">
    <property type="entry name" value="SDRFAMILY"/>
</dbReference>
<dbReference type="Pfam" id="PF00106">
    <property type="entry name" value="adh_short"/>
    <property type="match status" value="1"/>
</dbReference>
<dbReference type="NCBIfam" id="NF004649">
    <property type="entry name" value="PRK05993.1"/>
    <property type="match status" value="1"/>
</dbReference>
<dbReference type="Gene3D" id="3.40.50.720">
    <property type="entry name" value="NAD(P)-binding Rossmann-like Domain"/>
    <property type="match status" value="1"/>
</dbReference>
<reference evidence="4 5" key="1">
    <citation type="journal article" date="2019" name="Antonie Van Leeuwenhoek">
        <title>Description of 'Ca. Methylobacter oryzae' KRF1, a novel species from the environmentally important Methylobacter clade 2.</title>
        <authorList>
            <person name="Khatri K."/>
            <person name="Mohite J.A."/>
            <person name="Pandit P.S."/>
            <person name="Bahulikar R."/>
            <person name="Rahalkar M.C."/>
        </authorList>
    </citation>
    <scope>NUCLEOTIDE SEQUENCE [LARGE SCALE GENOMIC DNA]</scope>
    <source>
        <strain evidence="4 5">KRF1</strain>
    </source>
</reference>
<dbReference type="EMBL" id="RYFG02000119">
    <property type="protein sequence ID" value="TRW90297.1"/>
    <property type="molecule type" value="Genomic_DNA"/>
</dbReference>
<dbReference type="RefSeq" id="WP_127029820.1">
    <property type="nucleotide sequence ID" value="NZ_RYFG02000119.1"/>
</dbReference>
<evidence type="ECO:0000256" key="1">
    <source>
        <dbReference type="ARBA" id="ARBA00006484"/>
    </source>
</evidence>
<dbReference type="PROSITE" id="PS00061">
    <property type="entry name" value="ADH_SHORT"/>
    <property type="match status" value="1"/>
</dbReference>
<dbReference type="InterPro" id="IPR002347">
    <property type="entry name" value="SDR_fam"/>
</dbReference>
<proteinExistence type="inferred from homology"/>
<dbReference type="PANTHER" id="PTHR44169:SF6">
    <property type="entry name" value="NADPH-DEPENDENT 1-ACYLDIHYDROXYACETONE PHOSPHATE REDUCTASE"/>
    <property type="match status" value="1"/>
</dbReference>
<comment type="caution">
    <text evidence="4">The sequence shown here is derived from an EMBL/GenBank/DDBJ whole genome shotgun (WGS) entry which is preliminary data.</text>
</comment>
<dbReference type="SUPFAM" id="SSF51735">
    <property type="entry name" value="NAD(P)-binding Rossmann-fold domains"/>
    <property type="match status" value="1"/>
</dbReference>
<dbReference type="PANTHER" id="PTHR44169">
    <property type="entry name" value="NADPH-DEPENDENT 1-ACYLDIHYDROXYACETONE PHOSPHATE REDUCTASE"/>
    <property type="match status" value="1"/>
</dbReference>
<name>A0ABY3C5J4_9GAMM</name>
<gene>
    <name evidence="4" type="ORF">EKO24_019890</name>
</gene>
<dbReference type="CDD" id="cd05374">
    <property type="entry name" value="17beta-HSD-like_SDR_c"/>
    <property type="match status" value="1"/>
</dbReference>
<accession>A0ABY3C5J4</accession>